<dbReference type="AlphaFoldDB" id="A0A2G4EVF3"/>
<evidence type="ECO:0000313" key="5">
    <source>
        <dbReference type="EMBL" id="PHX53446.1"/>
    </source>
</evidence>
<dbReference type="Pfam" id="PF13545">
    <property type="entry name" value="HTH_Crp_2"/>
    <property type="match status" value="1"/>
</dbReference>
<dbReference type="EMBL" id="NXIB02000196">
    <property type="protein sequence ID" value="PHX53446.1"/>
    <property type="molecule type" value="Genomic_DNA"/>
</dbReference>
<comment type="caution">
    <text evidence="5">The sequence shown here is derived from an EMBL/GenBank/DDBJ whole genome shotgun (WGS) entry which is preliminary data.</text>
</comment>
<dbReference type="InterPro" id="IPR014710">
    <property type="entry name" value="RmlC-like_jellyroll"/>
</dbReference>
<dbReference type="Gene3D" id="1.10.10.10">
    <property type="entry name" value="Winged helix-like DNA-binding domain superfamily/Winged helix DNA-binding domain"/>
    <property type="match status" value="1"/>
</dbReference>
<dbReference type="RefSeq" id="WP_096829933.1">
    <property type="nucleotide sequence ID" value="NZ_NXIB02000196.1"/>
</dbReference>
<dbReference type="Gene3D" id="2.60.120.10">
    <property type="entry name" value="Jelly Rolls"/>
    <property type="match status" value="1"/>
</dbReference>
<sequence length="217" mass="24500">MPLTSKALLAESQQNTGVNRNLHFYAKGETIPLMSQGLWQVCQGLVQLSTLYPSGEEGLLGWAGPSMCFGLWLTSLQTYRATATSDVYLIWYSMVEIEASPQLAQDLLPQMGRRLRQMEAILAIAGQRRVEDRLYQLLLLLKQEFGQPVLEGTRLNIRLTHQDIANAICTTRVTVTRMLGKLQQQDLISRDKDRHLILKKDAFASVSDLFGYKPQAF</sequence>
<keyword evidence="6" id="KW-1185">Reference proteome</keyword>
<evidence type="ECO:0000313" key="6">
    <source>
        <dbReference type="Proteomes" id="UP000226442"/>
    </source>
</evidence>
<reference evidence="5" key="1">
    <citation type="submission" date="2017-10" db="EMBL/GenBank/DDBJ databases">
        <title>Draft genome sequence of the planktic cyanobacteria Tychonema bourrellyi isolated from alpine lentic freshwater.</title>
        <authorList>
            <person name="Tett A."/>
            <person name="Armanini F."/>
            <person name="Asnicar F."/>
            <person name="Boscaini A."/>
            <person name="Pasolli E."/>
            <person name="Zolfo M."/>
            <person name="Donati C."/>
            <person name="Salmaso N."/>
            <person name="Segata N."/>
        </authorList>
    </citation>
    <scope>NUCLEOTIDE SEQUENCE</scope>
    <source>
        <strain evidence="5">FEM_GT703</strain>
    </source>
</reference>
<dbReference type="GO" id="GO:0006355">
    <property type="term" value="P:regulation of DNA-templated transcription"/>
    <property type="evidence" value="ECO:0007669"/>
    <property type="project" value="InterPro"/>
</dbReference>
<keyword evidence="2" id="KW-0238">DNA-binding</keyword>
<dbReference type="GO" id="GO:0003677">
    <property type="term" value="F:DNA binding"/>
    <property type="evidence" value="ECO:0007669"/>
    <property type="project" value="UniProtKB-KW"/>
</dbReference>
<feature type="domain" description="HTH crp-type" evidence="4">
    <location>
        <begin position="128"/>
        <end position="201"/>
    </location>
</feature>
<keyword evidence="1" id="KW-0805">Transcription regulation</keyword>
<organism evidence="5 6">
    <name type="scientific">Tychonema bourrellyi FEM_GT703</name>
    <dbReference type="NCBI Taxonomy" id="2040638"/>
    <lineage>
        <taxon>Bacteria</taxon>
        <taxon>Bacillati</taxon>
        <taxon>Cyanobacteriota</taxon>
        <taxon>Cyanophyceae</taxon>
        <taxon>Oscillatoriophycideae</taxon>
        <taxon>Oscillatoriales</taxon>
        <taxon>Microcoleaceae</taxon>
        <taxon>Tychonema</taxon>
    </lineage>
</organism>
<dbReference type="InterPro" id="IPR018490">
    <property type="entry name" value="cNMP-bd_dom_sf"/>
</dbReference>
<dbReference type="SMART" id="SM00419">
    <property type="entry name" value="HTH_CRP"/>
    <property type="match status" value="1"/>
</dbReference>
<evidence type="ECO:0000256" key="3">
    <source>
        <dbReference type="ARBA" id="ARBA00023163"/>
    </source>
</evidence>
<keyword evidence="3" id="KW-0804">Transcription</keyword>
<dbReference type="InterPro" id="IPR012318">
    <property type="entry name" value="HTH_CRP"/>
</dbReference>
<dbReference type="InterPro" id="IPR036388">
    <property type="entry name" value="WH-like_DNA-bd_sf"/>
</dbReference>
<dbReference type="PRINTS" id="PR00034">
    <property type="entry name" value="HTHCRP"/>
</dbReference>
<dbReference type="OrthoDB" id="5242211at2"/>
<name>A0A2G4EVF3_9CYAN</name>
<dbReference type="PROSITE" id="PS51063">
    <property type="entry name" value="HTH_CRP_2"/>
    <property type="match status" value="1"/>
</dbReference>
<proteinExistence type="predicted"/>
<evidence type="ECO:0000256" key="2">
    <source>
        <dbReference type="ARBA" id="ARBA00023125"/>
    </source>
</evidence>
<evidence type="ECO:0000256" key="1">
    <source>
        <dbReference type="ARBA" id="ARBA00023015"/>
    </source>
</evidence>
<dbReference type="CDD" id="cd00092">
    <property type="entry name" value="HTH_CRP"/>
    <property type="match status" value="1"/>
</dbReference>
<dbReference type="Proteomes" id="UP000226442">
    <property type="component" value="Unassembled WGS sequence"/>
</dbReference>
<protein>
    <submittedName>
        <fullName evidence="5">Crp/Fnr family transcriptional regulator</fullName>
    </submittedName>
</protein>
<evidence type="ECO:0000259" key="4">
    <source>
        <dbReference type="PROSITE" id="PS51063"/>
    </source>
</evidence>
<gene>
    <name evidence="5" type="ORF">CP500_021430</name>
</gene>
<accession>A0A2G4EVF3</accession>
<dbReference type="SUPFAM" id="SSF46785">
    <property type="entry name" value="Winged helix' DNA-binding domain"/>
    <property type="match status" value="1"/>
</dbReference>
<dbReference type="SUPFAM" id="SSF51206">
    <property type="entry name" value="cAMP-binding domain-like"/>
    <property type="match status" value="1"/>
</dbReference>
<dbReference type="InterPro" id="IPR036390">
    <property type="entry name" value="WH_DNA-bd_sf"/>
</dbReference>